<dbReference type="Proteomes" id="UP001595453">
    <property type="component" value="Unassembled WGS sequence"/>
</dbReference>
<dbReference type="InterPro" id="IPR046168">
    <property type="entry name" value="DUF6170"/>
</dbReference>
<protein>
    <submittedName>
        <fullName evidence="2">DUF6170 family protein</fullName>
    </submittedName>
</protein>
<gene>
    <name evidence="2" type="ORF">ACFOEE_07615</name>
</gene>
<dbReference type="EMBL" id="JBHRSD010000011">
    <property type="protein sequence ID" value="MFC3032380.1"/>
    <property type="molecule type" value="Genomic_DNA"/>
</dbReference>
<evidence type="ECO:0000313" key="3">
    <source>
        <dbReference type="Proteomes" id="UP001595453"/>
    </source>
</evidence>
<keyword evidence="1" id="KW-1133">Transmembrane helix</keyword>
<accession>A0ABV7CID3</accession>
<keyword evidence="1" id="KW-0812">Transmembrane</keyword>
<comment type="caution">
    <text evidence="2">The sequence shown here is derived from an EMBL/GenBank/DDBJ whole genome shotgun (WGS) entry which is preliminary data.</text>
</comment>
<dbReference type="Pfam" id="PF19667">
    <property type="entry name" value="DUF6170"/>
    <property type="match status" value="1"/>
</dbReference>
<keyword evidence="1" id="KW-0472">Membrane</keyword>
<feature type="transmembrane region" description="Helical" evidence="1">
    <location>
        <begin position="43"/>
        <end position="72"/>
    </location>
</feature>
<sequence length="101" mass="11300">MALRLSKIAVLSDFKHTERQAILSIALSQLSVQQKIIMRVLKLLLLTPVFISLAYFQGWILLPILLVAGLIYPLLTVPIEIQFAKPHFGSAIENFKNGQVS</sequence>
<evidence type="ECO:0000256" key="1">
    <source>
        <dbReference type="SAM" id="Phobius"/>
    </source>
</evidence>
<keyword evidence="3" id="KW-1185">Reference proteome</keyword>
<proteinExistence type="predicted"/>
<reference evidence="3" key="1">
    <citation type="journal article" date="2019" name="Int. J. Syst. Evol. Microbiol.">
        <title>The Global Catalogue of Microorganisms (GCM) 10K type strain sequencing project: providing services to taxonomists for standard genome sequencing and annotation.</title>
        <authorList>
            <consortium name="The Broad Institute Genomics Platform"/>
            <consortium name="The Broad Institute Genome Sequencing Center for Infectious Disease"/>
            <person name="Wu L."/>
            <person name="Ma J."/>
        </authorList>
    </citation>
    <scope>NUCLEOTIDE SEQUENCE [LARGE SCALE GENOMIC DNA]</scope>
    <source>
        <strain evidence="3">KCTC 42730</strain>
    </source>
</reference>
<evidence type="ECO:0000313" key="2">
    <source>
        <dbReference type="EMBL" id="MFC3032380.1"/>
    </source>
</evidence>
<organism evidence="2 3">
    <name type="scientific">Pseudoalteromonas fenneropenaei</name>
    <dbReference type="NCBI Taxonomy" id="1737459"/>
    <lineage>
        <taxon>Bacteria</taxon>
        <taxon>Pseudomonadati</taxon>
        <taxon>Pseudomonadota</taxon>
        <taxon>Gammaproteobacteria</taxon>
        <taxon>Alteromonadales</taxon>
        <taxon>Pseudoalteromonadaceae</taxon>
        <taxon>Pseudoalteromonas</taxon>
    </lineage>
</organism>
<name>A0ABV7CID3_9GAMM</name>
<dbReference type="RefSeq" id="WP_377122810.1">
    <property type="nucleotide sequence ID" value="NZ_JBHRSD010000011.1"/>
</dbReference>